<dbReference type="EMBL" id="JAIZAY010000009">
    <property type="protein sequence ID" value="KAJ8036391.1"/>
    <property type="molecule type" value="Genomic_DNA"/>
</dbReference>
<accession>A0A9Q1H8N3</accession>
<proteinExistence type="predicted"/>
<evidence type="ECO:0000313" key="2">
    <source>
        <dbReference type="Proteomes" id="UP001152320"/>
    </source>
</evidence>
<name>A0A9Q1H8N3_HOLLE</name>
<gene>
    <name evidence="1" type="ORF">HOLleu_20347</name>
</gene>
<protein>
    <submittedName>
        <fullName evidence="1">Uncharacterized protein</fullName>
    </submittedName>
</protein>
<sequence>MAGGSDAECFKLVSACSTLEVVHLGACSVRLSEMVQSKDPPPFPAFGKVAEDGDKGMMLNGSPRNLTNTLTVVKNRRQISPVFIHCQGGIGSQVDSCKAAQLSQDGGLSNVIHISLS</sequence>
<organism evidence="1 2">
    <name type="scientific">Holothuria leucospilota</name>
    <name type="common">Black long sea cucumber</name>
    <name type="synonym">Mertensiothuria leucospilota</name>
    <dbReference type="NCBI Taxonomy" id="206669"/>
    <lineage>
        <taxon>Eukaryota</taxon>
        <taxon>Metazoa</taxon>
        <taxon>Echinodermata</taxon>
        <taxon>Eleutherozoa</taxon>
        <taxon>Echinozoa</taxon>
        <taxon>Holothuroidea</taxon>
        <taxon>Aspidochirotacea</taxon>
        <taxon>Aspidochirotida</taxon>
        <taxon>Holothuriidae</taxon>
        <taxon>Holothuria</taxon>
    </lineage>
</organism>
<evidence type="ECO:0000313" key="1">
    <source>
        <dbReference type="EMBL" id="KAJ8036391.1"/>
    </source>
</evidence>
<keyword evidence="2" id="KW-1185">Reference proteome</keyword>
<comment type="caution">
    <text evidence="1">The sequence shown here is derived from an EMBL/GenBank/DDBJ whole genome shotgun (WGS) entry which is preliminary data.</text>
</comment>
<dbReference type="AlphaFoldDB" id="A0A9Q1H8N3"/>
<reference evidence="1" key="1">
    <citation type="submission" date="2021-10" db="EMBL/GenBank/DDBJ databases">
        <title>Tropical sea cucumber genome reveals ecological adaptation and Cuvierian tubules defense mechanism.</title>
        <authorList>
            <person name="Chen T."/>
        </authorList>
    </citation>
    <scope>NUCLEOTIDE SEQUENCE</scope>
    <source>
        <strain evidence="1">Nanhai2018</strain>
        <tissue evidence="1">Muscle</tissue>
    </source>
</reference>
<dbReference type="Proteomes" id="UP001152320">
    <property type="component" value="Chromosome 9"/>
</dbReference>